<evidence type="ECO:0000313" key="10">
    <source>
        <dbReference type="Proteomes" id="UP001171165"/>
    </source>
</evidence>
<dbReference type="EMBL" id="UAUE01000044">
    <property type="protein sequence ID" value="SPZ04453.1"/>
    <property type="molecule type" value="Genomic_DNA"/>
</dbReference>
<evidence type="ECO:0000313" key="6">
    <source>
        <dbReference type="EMBL" id="EKW9774378.1"/>
    </source>
</evidence>
<dbReference type="STRING" id="584.AOUC001_16285"/>
<dbReference type="SMR" id="A0A1Z1SZ58"/>
<evidence type="ECO:0000256" key="2">
    <source>
        <dbReference type="ARBA" id="ARBA00022988"/>
    </source>
</evidence>
<name>A0A1Z1SZ58_PROMI</name>
<keyword evidence="3 4" id="KW-0143">Chaperone</keyword>
<protein>
    <recommendedName>
        <fullName evidence="4">Urease accessory protein UreD</fullName>
    </recommendedName>
</protein>
<sequence length="274" mass="31009">MPDFSEKGWLADIALRYELKRGKTCLTEKRHLGPLMVQRPFYPEQGVAHTYLLHPPGGVVGGDTLSININVQPYAHALLTTPGATKFYRSAGGTASQTQTLTVAQEGFLEWLPQENIFFPDAQVCLTTHIHLASSAKFIGWEMQCFGRPVLNEWFETGKVKGRLNFYVDERLILTESMRVEGLQKQAAAMREFPMFGSLYIYPATDALKEIIQHHLEKVNPLVEYGLTDVDGILVLRVLGTQTEPMMACFAQVWQIVRQHWLGYCPEPPRIWAT</sequence>
<evidence type="ECO:0000313" key="5">
    <source>
        <dbReference type="EMBL" id="ARX36254.1"/>
    </source>
</evidence>
<dbReference type="Pfam" id="PF01774">
    <property type="entry name" value="UreD"/>
    <property type="match status" value="1"/>
</dbReference>
<dbReference type="GeneID" id="6801576"/>
<dbReference type="HAMAP" id="MF_01384">
    <property type="entry name" value="UreD"/>
    <property type="match status" value="1"/>
</dbReference>
<dbReference type="PANTHER" id="PTHR33643">
    <property type="entry name" value="UREASE ACCESSORY PROTEIN D"/>
    <property type="match status" value="1"/>
</dbReference>
<organism evidence="6 10">
    <name type="scientific">Proteus mirabilis</name>
    <dbReference type="NCBI Taxonomy" id="584"/>
    <lineage>
        <taxon>Bacteria</taxon>
        <taxon>Pseudomonadati</taxon>
        <taxon>Pseudomonadota</taxon>
        <taxon>Gammaproteobacteria</taxon>
        <taxon>Enterobacterales</taxon>
        <taxon>Morganellaceae</taxon>
        <taxon>Proteus</taxon>
    </lineage>
</organism>
<reference evidence="6" key="3">
    <citation type="submission" date="2023-06" db="EMBL/GenBank/DDBJ databases">
        <authorList>
            <consortium name="Clinical and Environmental Microbiology Branch: Whole genome sequencing antimicrobial resistance pathogens in the healthcare setting"/>
        </authorList>
    </citation>
    <scope>NUCLEOTIDE SEQUENCE</scope>
    <source>
        <strain evidence="6">Microbial</strain>
    </source>
</reference>
<evidence type="ECO:0000256" key="4">
    <source>
        <dbReference type="HAMAP-Rule" id="MF_01384"/>
    </source>
</evidence>
<comment type="subunit">
    <text evidence="4">UreD, UreF and UreG form a complex that acts as a GTP-hydrolysis-dependent molecular chaperone, activating the urease apoprotein by helping to assemble the nickel containing metallocenter of UreC. The UreE protein probably delivers the nickel.</text>
</comment>
<comment type="subcellular location">
    <subcellularLocation>
        <location evidence="4">Cytoplasm</location>
    </subcellularLocation>
</comment>
<evidence type="ECO:0000313" key="9">
    <source>
        <dbReference type="Proteomes" id="UP000251485"/>
    </source>
</evidence>
<evidence type="ECO:0000313" key="8">
    <source>
        <dbReference type="Proteomes" id="UP000195540"/>
    </source>
</evidence>
<dbReference type="Proteomes" id="UP000251485">
    <property type="component" value="Unassembled WGS sequence"/>
</dbReference>
<dbReference type="GO" id="GO:0005737">
    <property type="term" value="C:cytoplasm"/>
    <property type="evidence" value="ECO:0007669"/>
    <property type="project" value="UniProtKB-SubCell"/>
</dbReference>
<comment type="similarity">
    <text evidence="1 4">Belongs to the UreD family.</text>
</comment>
<keyword evidence="4" id="KW-0963">Cytoplasm</keyword>
<gene>
    <name evidence="7" type="primary">UreD</name>
    <name evidence="4" type="synonym">ureD</name>
    <name evidence="5" type="ORF">AM402_19635</name>
    <name evidence="7" type="ORF">NCTC10975_05330</name>
    <name evidence="6" type="ORF">PW210_000126</name>
</gene>
<evidence type="ECO:0000256" key="1">
    <source>
        <dbReference type="ARBA" id="ARBA00007177"/>
    </source>
</evidence>
<proteinExistence type="inferred from homology"/>
<reference evidence="7 9" key="2">
    <citation type="submission" date="2018-06" db="EMBL/GenBank/DDBJ databases">
        <authorList>
            <consortium name="Pathogen Informatics"/>
            <person name="Doyle S."/>
        </authorList>
    </citation>
    <scope>NUCLEOTIDE SEQUENCE [LARGE SCALE GENOMIC DNA]</scope>
    <source>
        <strain evidence="7 9">NCTC10975</strain>
    </source>
</reference>
<evidence type="ECO:0000256" key="3">
    <source>
        <dbReference type="ARBA" id="ARBA00023186"/>
    </source>
</evidence>
<dbReference type="PANTHER" id="PTHR33643:SF1">
    <property type="entry name" value="UREASE ACCESSORY PROTEIN D"/>
    <property type="match status" value="1"/>
</dbReference>
<dbReference type="EMBL" id="ABKSPD020000001">
    <property type="protein sequence ID" value="EKW9774378.1"/>
    <property type="molecule type" value="Genomic_DNA"/>
</dbReference>
<dbReference type="GO" id="GO:0016151">
    <property type="term" value="F:nickel cation binding"/>
    <property type="evidence" value="ECO:0007669"/>
    <property type="project" value="UniProtKB-UniRule"/>
</dbReference>
<keyword evidence="2 4" id="KW-0996">Nickel insertion</keyword>
<comment type="function">
    <text evidence="4">Required for maturation of urease via the functional incorporation of the urease nickel metallocenter.</text>
</comment>
<dbReference type="RefSeq" id="WP_004248933.1">
    <property type="nucleotide sequence ID" value="NZ_ABFDCH020000025.1"/>
</dbReference>
<dbReference type="OMA" id="CQHIIVH"/>
<evidence type="ECO:0000313" key="7">
    <source>
        <dbReference type="EMBL" id="SPZ04453.1"/>
    </source>
</evidence>
<dbReference type="InterPro" id="IPR002669">
    <property type="entry name" value="UreD"/>
</dbReference>
<dbReference type="KEGG" id="pvl:AOB99_02675"/>
<accession>A0A1Z1SZ58</accession>
<dbReference type="OrthoDB" id="9798842at2"/>
<dbReference type="Proteomes" id="UP001171165">
    <property type="component" value="Unassembled WGS sequence"/>
</dbReference>
<reference evidence="5 8" key="1">
    <citation type="submission" date="2017-05" db="EMBL/GenBank/DDBJ databases">
        <title>Whole genome sequencing of Proteus mirabilis AR_0155.</title>
        <authorList>
            <person name="Conlan S."/>
            <person name="Thomas P.J."/>
            <person name="Mullikin J."/>
            <person name="Frank K.M."/>
            <person name="Segre J.A."/>
        </authorList>
    </citation>
    <scope>NUCLEOTIDE SEQUENCE [LARGE SCALE GENOMIC DNA]</scope>
    <source>
        <strain evidence="5 8">AR_0155</strain>
    </source>
</reference>
<dbReference type="EMBL" id="CP021694">
    <property type="protein sequence ID" value="ARX36254.1"/>
    <property type="molecule type" value="Genomic_DNA"/>
</dbReference>
<dbReference type="Proteomes" id="UP000195540">
    <property type="component" value="Chromosome"/>
</dbReference>
<dbReference type="AlphaFoldDB" id="A0A1Z1SZ58"/>